<keyword evidence="2" id="KW-0472">Membrane</keyword>
<accession>H3KFU0</accession>
<dbReference type="SUPFAM" id="SSF47413">
    <property type="entry name" value="lambda repressor-like DNA-binding domains"/>
    <property type="match status" value="1"/>
</dbReference>
<protein>
    <recommendedName>
        <fullName evidence="3">Cytoskeleton protein RodZ-like C-terminal domain-containing protein</fullName>
    </recommendedName>
</protein>
<dbReference type="STRING" id="762967.HMPREF9440_01609"/>
<proteinExistence type="predicted"/>
<gene>
    <name evidence="4" type="ORF">HMPREF9440_01609</name>
</gene>
<evidence type="ECO:0000313" key="5">
    <source>
        <dbReference type="Proteomes" id="UP000004956"/>
    </source>
</evidence>
<evidence type="ECO:0000259" key="3">
    <source>
        <dbReference type="Pfam" id="PF13464"/>
    </source>
</evidence>
<evidence type="ECO:0000313" key="4">
    <source>
        <dbReference type="EMBL" id="EHY31020.1"/>
    </source>
</evidence>
<dbReference type="InterPro" id="IPR010982">
    <property type="entry name" value="Lambda_DNA-bd_dom_sf"/>
</dbReference>
<dbReference type="Proteomes" id="UP000004956">
    <property type="component" value="Unassembled WGS sequence"/>
</dbReference>
<feature type="domain" description="Cytoskeleton protein RodZ-like C-terminal" evidence="3">
    <location>
        <begin position="238"/>
        <end position="308"/>
    </location>
</feature>
<sequence length="311" mass="32638">MAEEVKDMNTAGKSGAEAPMGFGARIRAAREAAGISLGDMAVRSRLSVQQLRALEDEDMGALPEPVYVRAFIRGVAGILELDAQALQDDYSARFGRGMGVNTSSVGQVPEHDPREELVIESNSRHRGLKISFFVVFLLLLAAGGWALYTDQFGSNDQSEAVKIENGVSEPAAVPPAPAAQPAQPAEPVEEIPVTPAPAPEPVTVPAAPAAPAVPTTPVAEAPAAAQTAPIPEGAHEVVLEVSAPCWTQITTPEGRRLVARELRAGDRVALVVPKESRFRIGNAPAMSITVDGAAYDYAHTVRAGVASFVLQ</sequence>
<dbReference type="Pfam" id="PF13413">
    <property type="entry name" value="HTH_25"/>
    <property type="match status" value="1"/>
</dbReference>
<dbReference type="AlphaFoldDB" id="H3KFU0"/>
<feature type="transmembrane region" description="Helical" evidence="2">
    <location>
        <begin position="130"/>
        <end position="148"/>
    </location>
</feature>
<dbReference type="PANTHER" id="PTHR34475">
    <property type="match status" value="1"/>
</dbReference>
<dbReference type="Gene3D" id="1.10.260.40">
    <property type="entry name" value="lambda repressor-like DNA-binding domains"/>
    <property type="match status" value="1"/>
</dbReference>
<feature type="region of interest" description="Disordered" evidence="1">
    <location>
        <begin position="169"/>
        <end position="200"/>
    </location>
</feature>
<evidence type="ECO:0000256" key="1">
    <source>
        <dbReference type="SAM" id="MobiDB-lite"/>
    </source>
</evidence>
<evidence type="ECO:0000256" key="2">
    <source>
        <dbReference type="SAM" id="Phobius"/>
    </source>
</evidence>
<dbReference type="PATRIC" id="fig|762967.3.peg.1264"/>
<organism evidence="4 5">
    <name type="scientific">Sutterella parvirubra YIT 11816</name>
    <dbReference type="NCBI Taxonomy" id="762967"/>
    <lineage>
        <taxon>Bacteria</taxon>
        <taxon>Pseudomonadati</taxon>
        <taxon>Pseudomonadota</taxon>
        <taxon>Betaproteobacteria</taxon>
        <taxon>Burkholderiales</taxon>
        <taxon>Sutterellaceae</taxon>
        <taxon>Sutterella</taxon>
    </lineage>
</organism>
<dbReference type="RefSeq" id="WP_008542645.1">
    <property type="nucleotide sequence ID" value="NZ_JH604985.1"/>
</dbReference>
<dbReference type="OrthoDB" id="422634at2"/>
<keyword evidence="2" id="KW-0812">Transmembrane</keyword>
<dbReference type="InterPro" id="IPR025194">
    <property type="entry name" value="RodZ-like_C"/>
</dbReference>
<feature type="compositionally biased region" description="Low complexity" evidence="1">
    <location>
        <begin position="179"/>
        <end position="193"/>
    </location>
</feature>
<keyword evidence="2" id="KW-1133">Transmembrane helix</keyword>
<dbReference type="HOGENOM" id="CLU_047530_3_0_4"/>
<dbReference type="EMBL" id="AFBQ01000243">
    <property type="protein sequence ID" value="EHY31020.1"/>
    <property type="molecule type" value="Genomic_DNA"/>
</dbReference>
<dbReference type="PANTHER" id="PTHR34475:SF1">
    <property type="entry name" value="CYTOSKELETON PROTEIN RODZ"/>
    <property type="match status" value="1"/>
</dbReference>
<comment type="caution">
    <text evidence="4">The sequence shown here is derived from an EMBL/GenBank/DDBJ whole genome shotgun (WGS) entry which is preliminary data.</text>
</comment>
<dbReference type="GO" id="GO:0003677">
    <property type="term" value="F:DNA binding"/>
    <property type="evidence" value="ECO:0007669"/>
    <property type="project" value="InterPro"/>
</dbReference>
<reference evidence="4 5" key="1">
    <citation type="submission" date="2011-11" db="EMBL/GenBank/DDBJ databases">
        <authorList>
            <person name="Weinstock G."/>
            <person name="Sodergren E."/>
            <person name="Clifton S."/>
            <person name="Fulton L."/>
            <person name="Fulton B."/>
            <person name="Courtney L."/>
            <person name="Fronick C."/>
            <person name="Harrison M."/>
            <person name="Strong C."/>
            <person name="Farmer C."/>
            <person name="Delahaunty K."/>
            <person name="Markovic C."/>
            <person name="Hall O."/>
            <person name="Minx P."/>
            <person name="Tomlinson C."/>
            <person name="Mitreva M."/>
            <person name="Hou S."/>
            <person name="Chen J."/>
            <person name="Wollam A."/>
            <person name="Pepin K.H."/>
            <person name="Johnson M."/>
            <person name="Bhonagiri V."/>
            <person name="Zhang X."/>
            <person name="Suruliraj S."/>
            <person name="Warren W."/>
            <person name="Chinwalla A."/>
            <person name="Mardis E.R."/>
            <person name="Wilson R.K."/>
        </authorList>
    </citation>
    <scope>NUCLEOTIDE SEQUENCE [LARGE SCALE GENOMIC DNA]</scope>
    <source>
        <strain evidence="4 5">YIT 11816</strain>
    </source>
</reference>
<keyword evidence="5" id="KW-1185">Reference proteome</keyword>
<dbReference type="Pfam" id="PF13464">
    <property type="entry name" value="RodZ_C"/>
    <property type="match status" value="1"/>
</dbReference>
<name>H3KFU0_9BURK</name>
<dbReference type="InterPro" id="IPR050400">
    <property type="entry name" value="Bact_Cytoskel_RodZ"/>
</dbReference>